<dbReference type="InterPro" id="IPR011032">
    <property type="entry name" value="GroES-like_sf"/>
</dbReference>
<dbReference type="RefSeq" id="WP_311599165.1">
    <property type="nucleotide sequence ID" value="NZ_JAVREM010000016.1"/>
</dbReference>
<keyword evidence="5" id="KW-1185">Reference proteome</keyword>
<organism evidence="4 5">
    <name type="scientific">Streptomyces millisiae</name>
    <dbReference type="NCBI Taxonomy" id="3075542"/>
    <lineage>
        <taxon>Bacteria</taxon>
        <taxon>Bacillati</taxon>
        <taxon>Actinomycetota</taxon>
        <taxon>Actinomycetes</taxon>
        <taxon>Kitasatosporales</taxon>
        <taxon>Streptomycetaceae</taxon>
        <taxon>Streptomyces</taxon>
    </lineage>
</organism>
<dbReference type="Pfam" id="PF08240">
    <property type="entry name" value="ADH_N"/>
    <property type="match status" value="1"/>
</dbReference>
<evidence type="ECO:0000313" key="5">
    <source>
        <dbReference type="Proteomes" id="UP001183420"/>
    </source>
</evidence>
<name>A0ABU2LQ68_9ACTN</name>
<dbReference type="Gene3D" id="3.40.50.720">
    <property type="entry name" value="NAD(P)-binding Rossmann-like Domain"/>
    <property type="match status" value="1"/>
</dbReference>
<dbReference type="SUPFAM" id="SSF50129">
    <property type="entry name" value="GroES-like"/>
    <property type="match status" value="1"/>
</dbReference>
<gene>
    <name evidence="4" type="ORF">RNC47_15380</name>
</gene>
<dbReference type="InterPro" id="IPR013154">
    <property type="entry name" value="ADH-like_N"/>
</dbReference>
<dbReference type="InterPro" id="IPR020843">
    <property type="entry name" value="ER"/>
</dbReference>
<evidence type="ECO:0000256" key="2">
    <source>
        <dbReference type="SAM" id="MobiDB-lite"/>
    </source>
</evidence>
<accession>A0ABU2LQ68</accession>
<protein>
    <submittedName>
        <fullName evidence="4">Zinc-binding dehydrogenase</fullName>
    </submittedName>
</protein>
<dbReference type="PANTHER" id="PTHR44154:SF1">
    <property type="entry name" value="QUINONE OXIDOREDUCTASE"/>
    <property type="match status" value="1"/>
</dbReference>
<proteinExistence type="predicted"/>
<dbReference type="InterPro" id="IPR036291">
    <property type="entry name" value="NAD(P)-bd_dom_sf"/>
</dbReference>
<dbReference type="SUPFAM" id="SSF51735">
    <property type="entry name" value="NAD(P)-binding Rossmann-fold domains"/>
    <property type="match status" value="1"/>
</dbReference>
<evidence type="ECO:0000259" key="3">
    <source>
        <dbReference type="SMART" id="SM00829"/>
    </source>
</evidence>
<dbReference type="Gene3D" id="3.90.180.10">
    <property type="entry name" value="Medium-chain alcohol dehydrogenases, catalytic domain"/>
    <property type="match status" value="1"/>
</dbReference>
<dbReference type="Proteomes" id="UP001183420">
    <property type="component" value="Unassembled WGS sequence"/>
</dbReference>
<dbReference type="PANTHER" id="PTHR44154">
    <property type="entry name" value="QUINONE OXIDOREDUCTASE"/>
    <property type="match status" value="1"/>
</dbReference>
<feature type="domain" description="Enoyl reductase (ER)" evidence="3">
    <location>
        <begin position="10"/>
        <end position="323"/>
    </location>
</feature>
<keyword evidence="1" id="KW-0521">NADP</keyword>
<feature type="region of interest" description="Disordered" evidence="2">
    <location>
        <begin position="1"/>
        <end position="27"/>
    </location>
</feature>
<reference evidence="5" key="1">
    <citation type="submission" date="2023-07" db="EMBL/GenBank/DDBJ databases">
        <title>30 novel species of actinomycetes from the DSMZ collection.</title>
        <authorList>
            <person name="Nouioui I."/>
        </authorList>
    </citation>
    <scope>NUCLEOTIDE SEQUENCE [LARGE SCALE GENOMIC DNA]</scope>
    <source>
        <strain evidence="5">DSM 44918</strain>
    </source>
</reference>
<evidence type="ECO:0000256" key="1">
    <source>
        <dbReference type="ARBA" id="ARBA00022857"/>
    </source>
</evidence>
<evidence type="ECO:0000313" key="4">
    <source>
        <dbReference type="EMBL" id="MDT0319720.1"/>
    </source>
</evidence>
<dbReference type="EMBL" id="JAVREM010000016">
    <property type="protein sequence ID" value="MDT0319720.1"/>
    <property type="molecule type" value="Genomic_DNA"/>
</dbReference>
<dbReference type="InterPro" id="IPR051603">
    <property type="entry name" value="Zinc-ADH_QOR/CCCR"/>
</dbReference>
<dbReference type="Pfam" id="PF13602">
    <property type="entry name" value="ADH_zinc_N_2"/>
    <property type="match status" value="1"/>
</dbReference>
<dbReference type="SMART" id="SM00829">
    <property type="entry name" value="PKS_ER"/>
    <property type="match status" value="1"/>
</dbReference>
<sequence length="326" mass="33019">MRALLLDAPGSPSTLRHAELPVPEPGPGQVRVRVEACGLNPVDYQVAGGGHPDWSWPHVLGLDVAGTVDAVGAGVTELPPGQRVAYHGDLRAPGGFAEYALADATTLARVPDALEPVVAAALPCAGVTAHQAVVRRLRVAAEHTVLVTGGAGGVGGYAVQLAALAGARVIATASAGNAEHLRKLGADEVVDYRAEDVHARVRELTEGRGVDAIVDTVGPDSATAGLALLVHGGGVAAVAGRPDLTAVAPFGIAPSVHEIALGAAYSHGDERARAALSSTLTELFALVGDGRLDPMVARTLTLDEVPAGLTELAGRHVRGKLVLSLG</sequence>
<comment type="caution">
    <text evidence="4">The sequence shown here is derived from an EMBL/GenBank/DDBJ whole genome shotgun (WGS) entry which is preliminary data.</text>
</comment>